<evidence type="ECO:0000256" key="1">
    <source>
        <dbReference type="ARBA" id="ARBA00004651"/>
    </source>
</evidence>
<evidence type="ECO:0000256" key="5">
    <source>
        <dbReference type="ARBA" id="ARBA00023136"/>
    </source>
</evidence>
<comment type="caution">
    <text evidence="8">The sequence shown here is derived from an EMBL/GenBank/DDBJ whole genome shotgun (WGS) entry which is preliminary data.</text>
</comment>
<keyword evidence="9" id="KW-1185">Reference proteome</keyword>
<sequence length="82" mass="9079">MFFLSTANDVLAPTGYEVIATVLAFATVVVFVWALIVLARSARSLTKRELVLWLLLVLFIPLIGPVAWIATSVKHRKRPSIS</sequence>
<dbReference type="RefSeq" id="WP_234751159.1">
    <property type="nucleotide sequence ID" value="NZ_BAAAWN010000001.1"/>
</dbReference>
<name>A0ABV5Y3D4_ARTRM</name>
<dbReference type="EMBL" id="JBHMBC010000022">
    <property type="protein sequence ID" value="MFB9820625.1"/>
    <property type="molecule type" value="Genomic_DNA"/>
</dbReference>
<evidence type="ECO:0000259" key="7">
    <source>
        <dbReference type="Pfam" id="PF13396"/>
    </source>
</evidence>
<evidence type="ECO:0000313" key="9">
    <source>
        <dbReference type="Proteomes" id="UP001589702"/>
    </source>
</evidence>
<proteinExistence type="predicted"/>
<keyword evidence="5 6" id="KW-0472">Membrane</keyword>
<evidence type="ECO:0000256" key="4">
    <source>
        <dbReference type="ARBA" id="ARBA00022989"/>
    </source>
</evidence>
<evidence type="ECO:0000256" key="2">
    <source>
        <dbReference type="ARBA" id="ARBA00022475"/>
    </source>
</evidence>
<reference evidence="8 9" key="1">
    <citation type="submission" date="2024-09" db="EMBL/GenBank/DDBJ databases">
        <authorList>
            <person name="Sun Q."/>
            <person name="Mori K."/>
        </authorList>
    </citation>
    <scope>NUCLEOTIDE SEQUENCE [LARGE SCALE GENOMIC DNA]</scope>
    <source>
        <strain evidence="8 9">JCM 1334</strain>
    </source>
</reference>
<gene>
    <name evidence="8" type="ORF">ACFFP1_14085</name>
</gene>
<feature type="transmembrane region" description="Helical" evidence="6">
    <location>
        <begin position="50"/>
        <end position="70"/>
    </location>
</feature>
<feature type="transmembrane region" description="Helical" evidence="6">
    <location>
        <begin position="18"/>
        <end position="38"/>
    </location>
</feature>
<evidence type="ECO:0000256" key="6">
    <source>
        <dbReference type="SAM" id="Phobius"/>
    </source>
</evidence>
<feature type="domain" description="Cardiolipin synthase N-terminal" evidence="7">
    <location>
        <begin position="29"/>
        <end position="70"/>
    </location>
</feature>
<dbReference type="InterPro" id="IPR027379">
    <property type="entry name" value="CLS_N"/>
</dbReference>
<keyword evidence="4 6" id="KW-1133">Transmembrane helix</keyword>
<dbReference type="Proteomes" id="UP001589702">
    <property type="component" value="Unassembled WGS sequence"/>
</dbReference>
<accession>A0ABV5Y3D4</accession>
<keyword evidence="3 6" id="KW-0812">Transmembrane</keyword>
<organism evidence="8 9">
    <name type="scientific">Arthrobacter ramosus</name>
    <dbReference type="NCBI Taxonomy" id="1672"/>
    <lineage>
        <taxon>Bacteria</taxon>
        <taxon>Bacillati</taxon>
        <taxon>Actinomycetota</taxon>
        <taxon>Actinomycetes</taxon>
        <taxon>Micrococcales</taxon>
        <taxon>Micrococcaceae</taxon>
        <taxon>Arthrobacter</taxon>
    </lineage>
</organism>
<protein>
    <submittedName>
        <fullName evidence="8">PLDc N-terminal domain-containing protein</fullName>
    </submittedName>
</protein>
<evidence type="ECO:0000313" key="8">
    <source>
        <dbReference type="EMBL" id="MFB9820625.1"/>
    </source>
</evidence>
<evidence type="ECO:0000256" key="3">
    <source>
        <dbReference type="ARBA" id="ARBA00022692"/>
    </source>
</evidence>
<keyword evidence="2" id="KW-1003">Cell membrane</keyword>
<comment type="subcellular location">
    <subcellularLocation>
        <location evidence="1">Cell membrane</location>
        <topology evidence="1">Multi-pass membrane protein</topology>
    </subcellularLocation>
</comment>
<dbReference type="Pfam" id="PF13396">
    <property type="entry name" value="PLDc_N"/>
    <property type="match status" value="1"/>
</dbReference>